<reference evidence="1" key="1">
    <citation type="submission" date="2019-08" db="EMBL/GenBank/DDBJ databases">
        <authorList>
            <person name="Kucharzyk K."/>
            <person name="Murdoch R.W."/>
            <person name="Higgins S."/>
            <person name="Loffler F."/>
        </authorList>
    </citation>
    <scope>NUCLEOTIDE SEQUENCE</scope>
</reference>
<sequence length="195" mass="21419">MGVTAAGGQCQHRFGTLEHLGRSSAAEEIEIDSAHDRNPFVISPIRLLDRQNLVFVRVSGIEFADLDNIFDQAAVEDVAAGVKDGRTARAVNDFDDFPVPRDNQIPHLVRTQHRLLLKSPVVIHDAGSHPVELQTASVMLQQTLADFIDHGFDQRMIIVDHEAQIIVTEHPYRVFQHAAGTVGDDLHAGGEPDPA</sequence>
<dbReference type="EMBL" id="VSSQ01052901">
    <property type="protein sequence ID" value="MPN06949.1"/>
    <property type="molecule type" value="Genomic_DNA"/>
</dbReference>
<comment type="caution">
    <text evidence="1">The sequence shown here is derived from an EMBL/GenBank/DDBJ whole genome shotgun (WGS) entry which is preliminary data.</text>
</comment>
<name>A0A645F0I8_9ZZZZ</name>
<evidence type="ECO:0000313" key="1">
    <source>
        <dbReference type="EMBL" id="MPN06949.1"/>
    </source>
</evidence>
<dbReference type="AlphaFoldDB" id="A0A645F0I8"/>
<accession>A0A645F0I8</accession>
<gene>
    <name evidence="1" type="ORF">SDC9_154206</name>
</gene>
<proteinExistence type="predicted"/>
<protein>
    <submittedName>
        <fullName evidence="1">Uncharacterized protein</fullName>
    </submittedName>
</protein>
<organism evidence="1">
    <name type="scientific">bioreactor metagenome</name>
    <dbReference type="NCBI Taxonomy" id="1076179"/>
    <lineage>
        <taxon>unclassified sequences</taxon>
        <taxon>metagenomes</taxon>
        <taxon>ecological metagenomes</taxon>
    </lineage>
</organism>